<dbReference type="AlphaFoldDB" id="A0A3N4LM51"/>
<keyword evidence="2" id="KW-1185">Reference proteome</keyword>
<dbReference type="STRING" id="1051890.A0A3N4LM51"/>
<organism evidence="1 2">
    <name type="scientific">Terfezia boudieri ATCC MYA-4762</name>
    <dbReference type="NCBI Taxonomy" id="1051890"/>
    <lineage>
        <taxon>Eukaryota</taxon>
        <taxon>Fungi</taxon>
        <taxon>Dikarya</taxon>
        <taxon>Ascomycota</taxon>
        <taxon>Pezizomycotina</taxon>
        <taxon>Pezizomycetes</taxon>
        <taxon>Pezizales</taxon>
        <taxon>Pezizaceae</taxon>
        <taxon>Terfezia</taxon>
    </lineage>
</organism>
<evidence type="ECO:0000313" key="2">
    <source>
        <dbReference type="Proteomes" id="UP000267821"/>
    </source>
</evidence>
<dbReference type="Proteomes" id="UP000267821">
    <property type="component" value="Unassembled WGS sequence"/>
</dbReference>
<evidence type="ECO:0000313" key="1">
    <source>
        <dbReference type="EMBL" id="RPB23900.1"/>
    </source>
</evidence>
<proteinExistence type="predicted"/>
<protein>
    <submittedName>
        <fullName evidence="1">Uncharacterized protein</fullName>
    </submittedName>
</protein>
<sequence>MPSGPPPHPGHPGGKLDMQAVSDGLVGFRTKSLMAKTLTGRIHAVPMRGARGVIESENAELETTSGHIRVAVVPQLASSEHFGPMNMTIRTVSGDVILDRSPVMDETVALDKFRSTRTYIWTTTGLIVGETLLTDGSLLNVKSFSGDIDLFHVSAPDGTPSNPPFLRTETKSGSTRVKVLPVGAQGEYSLHSPEGRDDNEVMARKMRNQVTQGKFIVRGKHTSVSGHIDAVYHPRWEGGFIGRSLSGAVHPTGAGVLLIPFNDNSYEPEHWNEISSEDDDMPTPYPTVWKIVHARKGQKGAGGMVEIESVTGNVGFFVGKRREWWELLRTAKEKGKEWLRKVECVWWKEKKVQVVSVGMQTEAKEEEVKGGEVEGEEMKVEVEVEVEVGKIEEVKQEGGRRRH</sequence>
<reference evidence="1 2" key="1">
    <citation type="journal article" date="2018" name="Nat. Ecol. Evol.">
        <title>Pezizomycetes genomes reveal the molecular basis of ectomycorrhizal truffle lifestyle.</title>
        <authorList>
            <person name="Murat C."/>
            <person name="Payen T."/>
            <person name="Noel B."/>
            <person name="Kuo A."/>
            <person name="Morin E."/>
            <person name="Chen J."/>
            <person name="Kohler A."/>
            <person name="Krizsan K."/>
            <person name="Balestrini R."/>
            <person name="Da Silva C."/>
            <person name="Montanini B."/>
            <person name="Hainaut M."/>
            <person name="Levati E."/>
            <person name="Barry K.W."/>
            <person name="Belfiori B."/>
            <person name="Cichocki N."/>
            <person name="Clum A."/>
            <person name="Dockter R.B."/>
            <person name="Fauchery L."/>
            <person name="Guy J."/>
            <person name="Iotti M."/>
            <person name="Le Tacon F."/>
            <person name="Lindquist E.A."/>
            <person name="Lipzen A."/>
            <person name="Malagnac F."/>
            <person name="Mello A."/>
            <person name="Molinier V."/>
            <person name="Miyauchi S."/>
            <person name="Poulain J."/>
            <person name="Riccioni C."/>
            <person name="Rubini A."/>
            <person name="Sitrit Y."/>
            <person name="Splivallo R."/>
            <person name="Traeger S."/>
            <person name="Wang M."/>
            <person name="Zifcakova L."/>
            <person name="Wipf D."/>
            <person name="Zambonelli A."/>
            <person name="Paolocci F."/>
            <person name="Nowrousian M."/>
            <person name="Ottonello S."/>
            <person name="Baldrian P."/>
            <person name="Spatafora J.W."/>
            <person name="Henrissat B."/>
            <person name="Nagy L.G."/>
            <person name="Aury J.M."/>
            <person name="Wincker P."/>
            <person name="Grigoriev I.V."/>
            <person name="Bonfante P."/>
            <person name="Martin F.M."/>
        </authorList>
    </citation>
    <scope>NUCLEOTIDE SEQUENCE [LARGE SCALE GENOMIC DNA]</scope>
    <source>
        <strain evidence="1 2">ATCC MYA-4762</strain>
    </source>
</reference>
<accession>A0A3N4LM51</accession>
<dbReference type="EMBL" id="ML121544">
    <property type="protein sequence ID" value="RPB23900.1"/>
    <property type="molecule type" value="Genomic_DNA"/>
</dbReference>
<dbReference type="OrthoDB" id="5429709at2759"/>
<gene>
    <name evidence="1" type="ORF">L211DRAFT_228989</name>
</gene>
<dbReference type="InParanoid" id="A0A3N4LM51"/>
<name>A0A3N4LM51_9PEZI</name>